<dbReference type="InterPro" id="IPR011285">
    <property type="entry name" value="FabG-rel"/>
</dbReference>
<accession>A0A2X0VN61</accession>
<dbReference type="SUPFAM" id="SSF51735">
    <property type="entry name" value="NAD(P)-binding Rossmann-fold domains"/>
    <property type="match status" value="1"/>
</dbReference>
<protein>
    <submittedName>
        <fullName evidence="3">3-oxoacyl-[acyl-carrier-protein] reductase FabG</fullName>
        <ecNumber evidence="3">1.1.1.100</ecNumber>
    </submittedName>
</protein>
<dbReference type="PRINTS" id="PR00081">
    <property type="entry name" value="GDHRDH"/>
</dbReference>
<name>A0A2X0VN61_9GAMM</name>
<dbReference type="Pfam" id="PF13561">
    <property type="entry name" value="adh_short_C2"/>
    <property type="match status" value="1"/>
</dbReference>
<comment type="similarity">
    <text evidence="1">Belongs to the short-chain dehydrogenases/reductases (SDR) family.</text>
</comment>
<dbReference type="Gene3D" id="3.40.50.720">
    <property type="entry name" value="NAD(P)-binding Rossmann-like Domain"/>
    <property type="match status" value="1"/>
</dbReference>
<dbReference type="NCBIfam" id="TIGR01831">
    <property type="entry name" value="fabG_rel"/>
    <property type="match status" value="1"/>
</dbReference>
<gene>
    <name evidence="3" type="primary">fabG_2</name>
    <name evidence="3" type="ORF">NCTC13093_00493</name>
</gene>
<dbReference type="InterPro" id="IPR036291">
    <property type="entry name" value="NAD(P)-bd_dom_sf"/>
</dbReference>
<evidence type="ECO:0000313" key="3">
    <source>
        <dbReference type="EMBL" id="SPT69130.1"/>
    </source>
</evidence>
<keyword evidence="4" id="KW-1185">Reference proteome</keyword>
<dbReference type="PRINTS" id="PR00080">
    <property type="entry name" value="SDRFAMILY"/>
</dbReference>
<dbReference type="EMBL" id="UAPV01000001">
    <property type="protein sequence ID" value="SPT69130.1"/>
    <property type="molecule type" value="Genomic_DNA"/>
</dbReference>
<dbReference type="AlphaFoldDB" id="A0A2X0VN61"/>
<dbReference type="InterPro" id="IPR050259">
    <property type="entry name" value="SDR"/>
</dbReference>
<evidence type="ECO:0000256" key="2">
    <source>
        <dbReference type="ARBA" id="ARBA00023002"/>
    </source>
</evidence>
<dbReference type="Proteomes" id="UP000250086">
    <property type="component" value="Unassembled WGS sequence"/>
</dbReference>
<dbReference type="FunFam" id="3.40.50.720:FF:000173">
    <property type="entry name" value="3-oxoacyl-[acyl-carrier protein] reductase"/>
    <property type="match status" value="1"/>
</dbReference>
<evidence type="ECO:0000256" key="1">
    <source>
        <dbReference type="ARBA" id="ARBA00006484"/>
    </source>
</evidence>
<dbReference type="NCBIfam" id="NF009466">
    <property type="entry name" value="PRK12826.1-2"/>
    <property type="match status" value="1"/>
</dbReference>
<reference evidence="3 4" key="1">
    <citation type="submission" date="2018-06" db="EMBL/GenBank/DDBJ databases">
        <authorList>
            <consortium name="Pathogen Informatics"/>
            <person name="Doyle S."/>
        </authorList>
    </citation>
    <scope>NUCLEOTIDE SEQUENCE [LARGE SCALE GENOMIC DNA]</scope>
    <source>
        <strain evidence="3 4">NCTC13093</strain>
    </source>
</reference>
<dbReference type="NCBIfam" id="NF004200">
    <property type="entry name" value="PRK05653.1-5"/>
    <property type="match status" value="1"/>
</dbReference>
<dbReference type="EC" id="1.1.1.100" evidence="3"/>
<dbReference type="PANTHER" id="PTHR42879">
    <property type="entry name" value="3-OXOACYL-(ACYL-CARRIER-PROTEIN) REDUCTASE"/>
    <property type="match status" value="1"/>
</dbReference>
<proteinExistence type="inferred from homology"/>
<dbReference type="GO" id="GO:0004316">
    <property type="term" value="F:3-oxoacyl-[acyl-carrier-protein] reductase (NADPH) activity"/>
    <property type="evidence" value="ECO:0007669"/>
    <property type="project" value="UniProtKB-EC"/>
</dbReference>
<evidence type="ECO:0000313" key="4">
    <source>
        <dbReference type="Proteomes" id="UP000250086"/>
    </source>
</evidence>
<keyword evidence="2 3" id="KW-0560">Oxidoreductase</keyword>
<organism evidence="3 4">
    <name type="scientific">Anaerobiospirillum thomasii</name>
    <dbReference type="NCBI Taxonomy" id="179995"/>
    <lineage>
        <taxon>Bacteria</taxon>
        <taxon>Pseudomonadati</taxon>
        <taxon>Pseudomonadota</taxon>
        <taxon>Gammaproteobacteria</taxon>
        <taxon>Aeromonadales</taxon>
        <taxon>Succinivibrionaceae</taxon>
        <taxon>Anaerobiospirillum</taxon>
    </lineage>
</organism>
<dbReference type="PANTHER" id="PTHR42879:SF2">
    <property type="entry name" value="3-OXOACYL-[ACYL-CARRIER-PROTEIN] REDUCTASE FABG"/>
    <property type="match status" value="1"/>
</dbReference>
<dbReference type="RefSeq" id="WP_113743314.1">
    <property type="nucleotide sequence ID" value="NZ_UAPV01000001.1"/>
</dbReference>
<dbReference type="InterPro" id="IPR002347">
    <property type="entry name" value="SDR_fam"/>
</dbReference>
<sequence length="243" mass="25820">MAKRVLVTGASKGIGKGIAIDLAKNGFDICVHFNKDKDGALDTVNTIVSAGGTAKAISFDVSDTKMCSEVLGQEIEDHGAFYGIVSNAGMVRDGAFPALSDDDWFDVINTDLNGFYNVVKPAIMPMIHLRAGGRIVCIGSVSGIIGNRGQVNYSAAKAGLIGAVKALAVELGKRRITVNCVAPGLIDTQMAQMDDFVLNKVLEQIPLGRMGKVEEVSSLVSFLFKDEAEYITRQVLTINGGMF</sequence>